<comment type="caution">
    <text evidence="2">The sequence shown here is derived from an EMBL/GenBank/DDBJ whole genome shotgun (WGS) entry which is preliminary data.</text>
</comment>
<dbReference type="InterPro" id="IPR038356">
    <property type="entry name" value="Tma16_sf"/>
</dbReference>
<dbReference type="PANTHER" id="PTHR13349">
    <property type="entry name" value="TRANSLATION MACHINERY-ASSOCIATED PROTEIN 16"/>
    <property type="match status" value="1"/>
</dbReference>
<evidence type="ECO:0000313" key="2">
    <source>
        <dbReference type="EMBL" id="KWX12523.1"/>
    </source>
</evidence>
<dbReference type="Gene3D" id="1.20.1440.170">
    <property type="entry name" value="Translation machinery-associated protein 16-like"/>
    <property type="match status" value="1"/>
</dbReference>
<gene>
    <name evidence="2" type="ORF">QR46_3510</name>
</gene>
<dbReference type="VEuPathDB" id="GiardiaDB:QR46_3510"/>
<sequence length="170" mass="19460">MPKKFVHPKSRQVAYEAGKVLRDKRVTAKKLEHRSATRQPVLLKLRWFQDYLRKDLARSKYTAEDLRRMALDYIVHYYSTEILPVLLERKKSPAAAMAMAAKEKELLDTIVHGTYTVPDLTDPSNVQTLILWNNSMKTAAAVNLINVKFANIRELLPQALNNGDARVAEN</sequence>
<organism evidence="2 3">
    <name type="scientific">Giardia duodenalis assemblage B</name>
    <dbReference type="NCBI Taxonomy" id="1394984"/>
    <lineage>
        <taxon>Eukaryota</taxon>
        <taxon>Metamonada</taxon>
        <taxon>Diplomonadida</taxon>
        <taxon>Hexamitidae</taxon>
        <taxon>Giardiinae</taxon>
        <taxon>Giardia</taxon>
    </lineage>
</organism>
<dbReference type="Proteomes" id="UP000070089">
    <property type="component" value="Unassembled WGS sequence"/>
</dbReference>
<evidence type="ECO:0000256" key="1">
    <source>
        <dbReference type="ARBA" id="ARBA00034127"/>
    </source>
</evidence>
<dbReference type="PANTHER" id="PTHR13349:SF2">
    <property type="entry name" value="TRANSLATION MACHINERY-ASSOCIATED PROTEIN 16"/>
    <property type="match status" value="1"/>
</dbReference>
<proteinExistence type="inferred from homology"/>
<name>A0A132NQW3_GIAIN</name>
<dbReference type="GO" id="GO:0005634">
    <property type="term" value="C:nucleus"/>
    <property type="evidence" value="ECO:0007669"/>
    <property type="project" value="TreeGrafter"/>
</dbReference>
<evidence type="ECO:0008006" key="4">
    <source>
        <dbReference type="Google" id="ProtNLM"/>
    </source>
</evidence>
<comment type="similarity">
    <text evidence="1">Belongs to the TMA16 family.</text>
</comment>
<dbReference type="InterPro" id="IPR021346">
    <property type="entry name" value="Tma16"/>
</dbReference>
<reference evidence="2 3" key="1">
    <citation type="journal article" date="2015" name="Mol. Biochem. Parasitol.">
        <title>Identification of polymorphic genes for use in assemblage B genotyping assays through comparative genomics of multiple assemblage B Giardia duodenalis isolates.</title>
        <authorList>
            <person name="Wielinga C."/>
            <person name="Thompson R.C."/>
            <person name="Monis P."/>
            <person name="Ryan U."/>
        </authorList>
    </citation>
    <scope>NUCLEOTIDE SEQUENCE [LARGE SCALE GENOMIC DNA]</scope>
    <source>
        <strain evidence="2 3">BAH15c1</strain>
    </source>
</reference>
<dbReference type="Pfam" id="PF11176">
    <property type="entry name" value="Tma16"/>
    <property type="match status" value="1"/>
</dbReference>
<dbReference type="OrthoDB" id="10251725at2759"/>
<dbReference type="EMBL" id="JXTI01000113">
    <property type="protein sequence ID" value="KWX12523.1"/>
    <property type="molecule type" value="Genomic_DNA"/>
</dbReference>
<evidence type="ECO:0000313" key="3">
    <source>
        <dbReference type="Proteomes" id="UP000070089"/>
    </source>
</evidence>
<dbReference type="AlphaFoldDB" id="A0A132NQW3"/>
<accession>A0A132NQW3</accession>
<protein>
    <recommendedName>
        <fullName evidence="4">Translation machinery-associated protein 16</fullName>
    </recommendedName>
</protein>